<evidence type="ECO:0000313" key="2">
    <source>
        <dbReference type="EMBL" id="MRX73444.1"/>
    </source>
</evidence>
<dbReference type="OrthoDB" id="2881636at2"/>
<feature type="transmembrane region" description="Helical" evidence="1">
    <location>
        <begin position="64"/>
        <end position="80"/>
    </location>
</feature>
<sequence>MRPKKYFYYILSATILELCIFLFINSTLYRGVFNLGLLIPFMMFRVLASYYYSKQEMRNKRAKPTLVILFTIPLLLFIFFKPTYTFEQARQLVYESAYDVSHIVVHNEERRYRDTVPIYTEDSRCFISYRDYHFEGDGRYFLVHPRSGVVTEMKQPYW</sequence>
<feature type="transmembrane region" description="Helical" evidence="1">
    <location>
        <begin position="32"/>
        <end position="52"/>
    </location>
</feature>
<proteinExistence type="predicted"/>
<keyword evidence="1" id="KW-0472">Membrane</keyword>
<dbReference type="EMBL" id="WKKI01000035">
    <property type="protein sequence ID" value="MRX73444.1"/>
    <property type="molecule type" value="Genomic_DNA"/>
</dbReference>
<comment type="caution">
    <text evidence="2">The sequence shown here is derived from an EMBL/GenBank/DDBJ whole genome shotgun (WGS) entry which is preliminary data.</text>
</comment>
<dbReference type="RefSeq" id="WP_154308907.1">
    <property type="nucleotide sequence ID" value="NZ_WKKI01000035.1"/>
</dbReference>
<keyword evidence="3" id="KW-1185">Reference proteome</keyword>
<dbReference type="AlphaFoldDB" id="A0A7X2M0Y6"/>
<protein>
    <submittedName>
        <fullName evidence="2">Uncharacterized protein</fullName>
    </submittedName>
</protein>
<dbReference type="Proteomes" id="UP000448867">
    <property type="component" value="Unassembled WGS sequence"/>
</dbReference>
<reference evidence="2 3" key="1">
    <citation type="submission" date="2019-11" db="EMBL/GenBank/DDBJ databases">
        <title>Bacillus lacus genome.</title>
        <authorList>
            <person name="Allen C.J."/>
            <person name="Newman J.D."/>
        </authorList>
    </citation>
    <scope>NUCLEOTIDE SEQUENCE [LARGE SCALE GENOMIC DNA]</scope>
    <source>
        <strain evidence="2 3">KCTC 33946</strain>
    </source>
</reference>
<evidence type="ECO:0000313" key="3">
    <source>
        <dbReference type="Proteomes" id="UP000448867"/>
    </source>
</evidence>
<organism evidence="2 3">
    <name type="scientific">Metabacillus lacus</name>
    <dbReference type="NCBI Taxonomy" id="1983721"/>
    <lineage>
        <taxon>Bacteria</taxon>
        <taxon>Bacillati</taxon>
        <taxon>Bacillota</taxon>
        <taxon>Bacilli</taxon>
        <taxon>Bacillales</taxon>
        <taxon>Bacillaceae</taxon>
        <taxon>Metabacillus</taxon>
    </lineage>
</organism>
<keyword evidence="1" id="KW-1133">Transmembrane helix</keyword>
<feature type="transmembrane region" description="Helical" evidence="1">
    <location>
        <begin position="7"/>
        <end position="26"/>
    </location>
</feature>
<gene>
    <name evidence="2" type="ORF">GJU40_14965</name>
</gene>
<name>A0A7X2M0Y6_9BACI</name>
<accession>A0A7X2M0Y6</accession>
<evidence type="ECO:0000256" key="1">
    <source>
        <dbReference type="SAM" id="Phobius"/>
    </source>
</evidence>
<keyword evidence="1" id="KW-0812">Transmembrane</keyword>